<keyword evidence="3" id="KW-0687">Ribonucleoprotein</keyword>
<sequence>MFATKQASSLCKNVRFLSKSQRPLPNACPPPKYTLATVRAFPSLEPLTFAPVPTSVLDAPLRRDLIWRAVVYENDNKRVGASNPPGRSDVGYSRRKILPQKGSGMARAGDANSPIRHNGGRSLARTAPNDYTTDLPKKIYSLAFNNALSYQYRNGNVFVVGSGDSVSPTNALDLNDLEVLPTSQDSQDGEIVFEKFLEYHNLNGKKLLFVINEPRVGLFEFSEKFKDKVNIVQKEFVNVNDILKAQRIFIELEALEFLAISNNISTHGIVDL</sequence>
<keyword evidence="2 6" id="KW-0689">Ribosomal protein</keyword>
<evidence type="ECO:0000256" key="1">
    <source>
        <dbReference type="ARBA" id="ARBA00010528"/>
    </source>
</evidence>
<evidence type="ECO:0000256" key="3">
    <source>
        <dbReference type="ARBA" id="ARBA00023274"/>
    </source>
</evidence>
<dbReference type="SUPFAM" id="SSF52166">
    <property type="entry name" value="Ribosomal protein L4"/>
    <property type="match status" value="1"/>
</dbReference>
<protein>
    <recommendedName>
        <fullName evidence="4">Large ribosomal subunit protein uL4m</fullName>
    </recommendedName>
</protein>
<comment type="similarity">
    <text evidence="1">Belongs to the universal ribosomal protein uL4 family.</text>
</comment>
<reference evidence="6 7" key="1">
    <citation type="submission" date="2016-03" db="EMBL/GenBank/DDBJ databases">
        <title>How can Kluyveromyces marxianus grow so fast - potential evolutionary course in Saccharomyces Complex revealed by comparative genomics.</title>
        <authorList>
            <person name="Mo W."/>
            <person name="Lu W."/>
            <person name="Yang X."/>
            <person name="Qi J."/>
            <person name="Lv H."/>
        </authorList>
    </citation>
    <scope>NUCLEOTIDE SEQUENCE [LARGE SCALE GENOMIC DNA]</scope>
    <source>
        <strain evidence="6 7">FIM1</strain>
    </source>
</reference>
<proteinExistence type="inferred from homology"/>
<dbReference type="PANTHER" id="PTHR10746">
    <property type="entry name" value="50S RIBOSOMAL PROTEIN L4"/>
    <property type="match status" value="1"/>
</dbReference>
<name>A0ABX6EZM3_KLUMA</name>
<dbReference type="PANTHER" id="PTHR10746:SF6">
    <property type="entry name" value="LARGE RIBOSOMAL SUBUNIT PROTEIN UL4M"/>
    <property type="match status" value="1"/>
</dbReference>
<evidence type="ECO:0000313" key="6">
    <source>
        <dbReference type="EMBL" id="QGN16334.1"/>
    </source>
</evidence>
<evidence type="ECO:0000256" key="2">
    <source>
        <dbReference type="ARBA" id="ARBA00022980"/>
    </source>
</evidence>
<organism evidence="6 7">
    <name type="scientific">Kluyveromyces marxianus</name>
    <name type="common">Yeast</name>
    <name type="synonym">Candida kefyr</name>
    <dbReference type="NCBI Taxonomy" id="4911"/>
    <lineage>
        <taxon>Eukaryota</taxon>
        <taxon>Fungi</taxon>
        <taxon>Dikarya</taxon>
        <taxon>Ascomycota</taxon>
        <taxon>Saccharomycotina</taxon>
        <taxon>Saccharomycetes</taxon>
        <taxon>Saccharomycetales</taxon>
        <taxon>Saccharomycetaceae</taxon>
        <taxon>Kluyveromyces</taxon>
    </lineage>
</organism>
<dbReference type="InterPro" id="IPR013005">
    <property type="entry name" value="Ribosomal_uL4-like"/>
</dbReference>
<reference evidence="6 7" key="2">
    <citation type="submission" date="2019-11" db="EMBL/GenBank/DDBJ databases">
        <authorList>
            <person name="Lu H."/>
        </authorList>
    </citation>
    <scope>NUCLEOTIDE SEQUENCE [LARGE SCALE GENOMIC DNA]</scope>
    <source>
        <strain evidence="6 7">FIM1</strain>
    </source>
</reference>
<evidence type="ECO:0000256" key="4">
    <source>
        <dbReference type="ARBA" id="ARBA00040565"/>
    </source>
</evidence>
<dbReference type="Proteomes" id="UP000422736">
    <property type="component" value="Chromosome 4"/>
</dbReference>
<dbReference type="Pfam" id="PF00573">
    <property type="entry name" value="Ribosomal_L4"/>
    <property type="match status" value="1"/>
</dbReference>
<feature type="region of interest" description="Disordered" evidence="5">
    <location>
        <begin position="101"/>
        <end position="128"/>
    </location>
</feature>
<accession>A0ABX6EZM3</accession>
<evidence type="ECO:0000313" key="7">
    <source>
        <dbReference type="Proteomes" id="UP000422736"/>
    </source>
</evidence>
<evidence type="ECO:0000256" key="5">
    <source>
        <dbReference type="SAM" id="MobiDB-lite"/>
    </source>
</evidence>
<dbReference type="GO" id="GO:0005840">
    <property type="term" value="C:ribosome"/>
    <property type="evidence" value="ECO:0007669"/>
    <property type="project" value="UniProtKB-KW"/>
</dbReference>
<dbReference type="InterPro" id="IPR002136">
    <property type="entry name" value="Ribosomal_uL4"/>
</dbReference>
<dbReference type="EMBL" id="CP015057">
    <property type="protein sequence ID" value="QGN16334.1"/>
    <property type="molecule type" value="Genomic_DNA"/>
</dbReference>
<dbReference type="Gene3D" id="3.40.1370.10">
    <property type="match status" value="1"/>
</dbReference>
<dbReference type="InterPro" id="IPR023574">
    <property type="entry name" value="Ribosomal_uL4_dom_sf"/>
</dbReference>
<keyword evidence="7" id="KW-1185">Reference proteome</keyword>
<gene>
    <name evidence="6" type="primary">YML6</name>
    <name evidence="6" type="ORF">FIM1_3039</name>
</gene>